<keyword evidence="1" id="KW-0732">Signal</keyword>
<evidence type="ECO:0000313" key="4">
    <source>
        <dbReference type="Proteomes" id="UP000468901"/>
    </source>
</evidence>
<dbReference type="SUPFAM" id="SSF47090">
    <property type="entry name" value="PGBD-like"/>
    <property type="match status" value="1"/>
</dbReference>
<dbReference type="EMBL" id="WESC01000001">
    <property type="protein sequence ID" value="KAB7742888.1"/>
    <property type="molecule type" value="Genomic_DNA"/>
</dbReference>
<feature type="signal peptide" evidence="1">
    <location>
        <begin position="1"/>
        <end position="23"/>
    </location>
</feature>
<keyword evidence="4" id="KW-1185">Reference proteome</keyword>
<reference evidence="3 4" key="1">
    <citation type="submission" date="2019-09" db="EMBL/GenBank/DDBJ databases">
        <title>Parvibaculum sedimenti sp. nov., isolated from sediment.</title>
        <authorList>
            <person name="Wang Y."/>
        </authorList>
    </citation>
    <scope>NUCLEOTIDE SEQUENCE [LARGE SCALE GENOMIC DNA]</scope>
    <source>
        <strain evidence="3 4">HXT-9</strain>
    </source>
</reference>
<accession>A0A6N6VM88</accession>
<evidence type="ECO:0000259" key="2">
    <source>
        <dbReference type="Pfam" id="PF01471"/>
    </source>
</evidence>
<organism evidence="3 4">
    <name type="scientific">Parvibaculum sedimenti</name>
    <dbReference type="NCBI Taxonomy" id="2608632"/>
    <lineage>
        <taxon>Bacteria</taxon>
        <taxon>Pseudomonadati</taxon>
        <taxon>Pseudomonadota</taxon>
        <taxon>Alphaproteobacteria</taxon>
        <taxon>Hyphomicrobiales</taxon>
        <taxon>Parvibaculaceae</taxon>
        <taxon>Parvibaculum</taxon>
    </lineage>
</organism>
<dbReference type="InterPro" id="IPR002477">
    <property type="entry name" value="Peptidoglycan-bd-like"/>
</dbReference>
<dbReference type="Pfam" id="PF01471">
    <property type="entry name" value="PG_binding_1"/>
    <property type="match status" value="1"/>
</dbReference>
<evidence type="ECO:0000256" key="1">
    <source>
        <dbReference type="SAM" id="SignalP"/>
    </source>
</evidence>
<dbReference type="InterPro" id="IPR009380">
    <property type="entry name" value="DUF1036"/>
</dbReference>
<dbReference type="Pfam" id="PF06282">
    <property type="entry name" value="DUF1036"/>
    <property type="match status" value="2"/>
</dbReference>
<dbReference type="Proteomes" id="UP000468901">
    <property type="component" value="Unassembled WGS sequence"/>
</dbReference>
<feature type="chain" id="PRO_5026725940" evidence="1">
    <location>
        <begin position="24"/>
        <end position="335"/>
    </location>
</feature>
<comment type="caution">
    <text evidence="3">The sequence shown here is derived from an EMBL/GenBank/DDBJ whole genome shotgun (WGS) entry which is preliminary data.</text>
</comment>
<dbReference type="Gene3D" id="1.10.101.10">
    <property type="entry name" value="PGBD-like superfamily/PGBD"/>
    <property type="match status" value="1"/>
</dbReference>
<dbReference type="RefSeq" id="WP_152214439.1">
    <property type="nucleotide sequence ID" value="NZ_WESC01000001.1"/>
</dbReference>
<name>A0A6N6VM88_9HYPH</name>
<dbReference type="InterPro" id="IPR036366">
    <property type="entry name" value="PGBDSf"/>
</dbReference>
<dbReference type="AlphaFoldDB" id="A0A6N6VM88"/>
<sequence length="335" mass="36752">MRFLLGLCFLLSTLILLPSPARADYKLCNTTSYVLQGAVGIQGKGPTPESHSQGWVRILPGDCASVLAGPIIDANYFVFARSIDAHQGPTKYFSGNERFCTLPKDFLITGRESCALRSYESNDFIRVDTKAGDDWTTTFGEPRKYSLDDARIAGAQRLLHDNGFRIAKIDGIATKATTRSVMAFQRAGGNEPNGVIDDALITTLIAGAEEEQKRAGLDLCNKTNYLVWAAIGLSGPDDEMSSGWIRIEPRQCAKAIKGRLTQSSYYVYAEAADDKGQTARLDGRPLVWSGRDTFCTKTTRFEITGRDACTARGFDERRFMRVATGGKPVFAVTLK</sequence>
<protein>
    <submittedName>
        <fullName evidence="3">DUF1036 domain-containing protein</fullName>
    </submittedName>
</protein>
<dbReference type="InterPro" id="IPR036365">
    <property type="entry name" value="PGBD-like_sf"/>
</dbReference>
<evidence type="ECO:0000313" key="3">
    <source>
        <dbReference type="EMBL" id="KAB7742888.1"/>
    </source>
</evidence>
<feature type="domain" description="Peptidoglycan binding-like" evidence="2">
    <location>
        <begin position="155"/>
        <end position="203"/>
    </location>
</feature>
<proteinExistence type="predicted"/>
<gene>
    <name evidence="3" type="ORF">F2P47_01825</name>
</gene>